<accession>A0A212RDT6</accession>
<dbReference type="Gene3D" id="3.40.50.300">
    <property type="entry name" value="P-loop containing nucleotide triphosphate hydrolases"/>
    <property type="match status" value="1"/>
</dbReference>
<dbReference type="RefSeq" id="WP_088561760.1">
    <property type="nucleotide sequence ID" value="NZ_FYEH01000007.1"/>
</dbReference>
<dbReference type="EMBL" id="FYEH01000007">
    <property type="protein sequence ID" value="SNB70446.1"/>
    <property type="molecule type" value="Genomic_DNA"/>
</dbReference>
<evidence type="ECO:0000313" key="2">
    <source>
        <dbReference type="Proteomes" id="UP000197065"/>
    </source>
</evidence>
<evidence type="ECO:0000313" key="1">
    <source>
        <dbReference type="EMBL" id="SNB70446.1"/>
    </source>
</evidence>
<dbReference type="Proteomes" id="UP000197065">
    <property type="component" value="Unassembled WGS sequence"/>
</dbReference>
<dbReference type="InterPro" id="IPR027417">
    <property type="entry name" value="P-loop_NTPase"/>
</dbReference>
<proteinExistence type="predicted"/>
<protein>
    <submittedName>
        <fullName evidence="1">Predicted kinase</fullName>
    </submittedName>
</protein>
<dbReference type="Pfam" id="PF13671">
    <property type="entry name" value="AAA_33"/>
    <property type="match status" value="1"/>
</dbReference>
<keyword evidence="2" id="KW-1185">Reference proteome</keyword>
<keyword evidence="1" id="KW-0808">Transferase</keyword>
<dbReference type="GO" id="GO:0016301">
    <property type="term" value="F:kinase activity"/>
    <property type="evidence" value="ECO:0007669"/>
    <property type="project" value="UniProtKB-KW"/>
</dbReference>
<keyword evidence="1" id="KW-0418">Kinase</keyword>
<sequence length="158" mass="18277">MPVIHLIHGYLGVGKTTLARRLERDCPAMRFTHDEWMIRLCGDDPPESQFKQMYPRVLSLITDQWHRCIELGQDVVLDSGYWSRAERDEIRAQAAELGAEIRLYDVRCPDDEAWARLDRRNAHGPGELLVTRSTFETLRANFEPLAEDEERVIVENAA</sequence>
<dbReference type="OrthoDB" id="2639622at2"/>
<gene>
    <name evidence="1" type="ORF">SAMN07250955_107202</name>
</gene>
<dbReference type="AlphaFoldDB" id="A0A212RDT6"/>
<name>A0A212RDT6_9PROT</name>
<reference evidence="1 2" key="1">
    <citation type="submission" date="2017-06" db="EMBL/GenBank/DDBJ databases">
        <authorList>
            <person name="Kim H.J."/>
            <person name="Triplett B.A."/>
        </authorList>
    </citation>
    <scope>NUCLEOTIDE SEQUENCE [LARGE SCALE GENOMIC DNA]</scope>
    <source>
        <strain evidence="1 2">B29T1</strain>
    </source>
</reference>
<dbReference type="SUPFAM" id="SSF52540">
    <property type="entry name" value="P-loop containing nucleoside triphosphate hydrolases"/>
    <property type="match status" value="1"/>
</dbReference>
<organism evidence="1 2">
    <name type="scientific">Arboricoccus pini</name>
    <dbReference type="NCBI Taxonomy" id="1963835"/>
    <lineage>
        <taxon>Bacteria</taxon>
        <taxon>Pseudomonadati</taxon>
        <taxon>Pseudomonadota</taxon>
        <taxon>Alphaproteobacteria</taxon>
        <taxon>Geminicoccales</taxon>
        <taxon>Geminicoccaceae</taxon>
        <taxon>Arboricoccus</taxon>
    </lineage>
</organism>